<name>A0A914ZWP8_PARUN</name>
<dbReference type="AlphaFoldDB" id="A0A914ZWP8"/>
<accession>A0A914ZWP8</accession>
<proteinExistence type="predicted"/>
<keyword evidence="2" id="KW-1185">Reference proteome</keyword>
<feature type="transmembrane region" description="Helical" evidence="1">
    <location>
        <begin position="21"/>
        <end position="40"/>
    </location>
</feature>
<evidence type="ECO:0000256" key="1">
    <source>
        <dbReference type="SAM" id="Phobius"/>
    </source>
</evidence>
<organism evidence="2 3">
    <name type="scientific">Parascaris univalens</name>
    <name type="common">Nematode worm</name>
    <dbReference type="NCBI Taxonomy" id="6257"/>
    <lineage>
        <taxon>Eukaryota</taxon>
        <taxon>Metazoa</taxon>
        <taxon>Ecdysozoa</taxon>
        <taxon>Nematoda</taxon>
        <taxon>Chromadorea</taxon>
        <taxon>Rhabditida</taxon>
        <taxon>Spirurina</taxon>
        <taxon>Ascaridomorpha</taxon>
        <taxon>Ascaridoidea</taxon>
        <taxon>Ascarididae</taxon>
        <taxon>Parascaris</taxon>
    </lineage>
</organism>
<dbReference type="WBParaSite" id="PgB16_g002_t01">
    <property type="protein sequence ID" value="PgB16_g002_t01"/>
    <property type="gene ID" value="PgB16_g002"/>
</dbReference>
<keyword evidence="1" id="KW-1133">Transmembrane helix</keyword>
<sequence>SMAGELRRAPLKRFPQVTLSFLYSICIILICCELGCIVSSNY</sequence>
<protein>
    <submittedName>
        <fullName evidence="3">Uncharacterized protein</fullName>
    </submittedName>
</protein>
<dbReference type="Proteomes" id="UP000887569">
    <property type="component" value="Unplaced"/>
</dbReference>
<keyword evidence="1" id="KW-0472">Membrane</keyword>
<evidence type="ECO:0000313" key="2">
    <source>
        <dbReference type="Proteomes" id="UP000887569"/>
    </source>
</evidence>
<evidence type="ECO:0000313" key="3">
    <source>
        <dbReference type="WBParaSite" id="PgB16_g002_t01"/>
    </source>
</evidence>
<reference evidence="3" key="1">
    <citation type="submission" date="2022-11" db="UniProtKB">
        <authorList>
            <consortium name="WormBaseParasite"/>
        </authorList>
    </citation>
    <scope>IDENTIFICATION</scope>
</reference>
<keyword evidence="1" id="KW-0812">Transmembrane</keyword>